<protein>
    <submittedName>
        <fullName evidence="1">Uncharacterized protein</fullName>
    </submittedName>
</protein>
<proteinExistence type="predicted"/>
<keyword evidence="2" id="KW-1185">Reference proteome</keyword>
<dbReference type="AlphaFoldDB" id="A0A0L6UBJ7"/>
<comment type="caution">
    <text evidence="1">The sequence shown here is derived from an EMBL/GenBank/DDBJ whole genome shotgun (WGS) entry which is preliminary data.</text>
</comment>
<organism evidence="1 2">
    <name type="scientific">Puccinia sorghi</name>
    <dbReference type="NCBI Taxonomy" id="27349"/>
    <lineage>
        <taxon>Eukaryota</taxon>
        <taxon>Fungi</taxon>
        <taxon>Dikarya</taxon>
        <taxon>Basidiomycota</taxon>
        <taxon>Pucciniomycotina</taxon>
        <taxon>Pucciniomycetes</taxon>
        <taxon>Pucciniales</taxon>
        <taxon>Pucciniaceae</taxon>
        <taxon>Puccinia</taxon>
    </lineage>
</organism>
<reference evidence="1 2" key="1">
    <citation type="submission" date="2015-08" db="EMBL/GenBank/DDBJ databases">
        <title>Next Generation Sequencing and Analysis of the Genome of Puccinia sorghi L Schw, the Causal Agent of Maize Common Rust.</title>
        <authorList>
            <person name="Rochi L."/>
            <person name="Burguener G."/>
            <person name="Darino M."/>
            <person name="Turjanski A."/>
            <person name="Kreff E."/>
            <person name="Dieguez M.J."/>
            <person name="Sacco F."/>
        </authorList>
    </citation>
    <scope>NUCLEOTIDE SEQUENCE [LARGE SCALE GENOMIC DNA]</scope>
    <source>
        <strain evidence="1 2">RO10H11247</strain>
    </source>
</reference>
<gene>
    <name evidence="1" type="ORF">VP01_772g3</name>
</gene>
<dbReference type="VEuPathDB" id="FungiDB:VP01_772g3"/>
<accession>A0A0L6UBJ7</accession>
<evidence type="ECO:0000313" key="1">
    <source>
        <dbReference type="EMBL" id="KNZ45876.1"/>
    </source>
</evidence>
<evidence type="ECO:0000313" key="2">
    <source>
        <dbReference type="Proteomes" id="UP000037035"/>
    </source>
</evidence>
<dbReference type="EMBL" id="LAVV01013194">
    <property type="protein sequence ID" value="KNZ45876.1"/>
    <property type="molecule type" value="Genomic_DNA"/>
</dbReference>
<name>A0A0L6UBJ7_9BASI</name>
<sequence>MAILESLFKELQDWARNANVIELKHIKKLYFIEIRQNPRVQLCIANYCLNVSSFNHQFMLSCFIKKKKKTILKILLEQIAKSTADEFFKGCKLLFLEKLIYDSAGQVIGHSNDKLDLHIMVFPDSPIKNLDSLDQTCLTQRQ</sequence>
<dbReference type="Proteomes" id="UP000037035">
    <property type="component" value="Unassembled WGS sequence"/>
</dbReference>